<protein>
    <recommendedName>
        <fullName evidence="3">Bacteriophage Gp15 protein</fullName>
    </recommendedName>
</protein>
<name>A0A162DNV0_9BACI</name>
<dbReference type="AlphaFoldDB" id="A0A162DNV0"/>
<dbReference type="RefSeq" id="WP_061948997.1">
    <property type="nucleotide sequence ID" value="NZ_LTAO01000020.1"/>
</dbReference>
<accession>A0A162DNV0</accession>
<reference evidence="1" key="1">
    <citation type="submission" date="2016-02" db="EMBL/GenBank/DDBJ databases">
        <title>Genome sequence of Bacillus trypoxylicola KCTC 13244(T).</title>
        <authorList>
            <person name="Jeong H."/>
            <person name="Park S.-H."/>
            <person name="Choi S.-K."/>
        </authorList>
    </citation>
    <scope>NUCLEOTIDE SEQUENCE [LARGE SCALE GENOMIC DNA]</scope>
    <source>
        <strain evidence="1">KCTC 13244</strain>
    </source>
</reference>
<dbReference type="InterPro" id="IPR009660">
    <property type="entry name" value="Phage_A500_Gp15"/>
</dbReference>
<evidence type="ECO:0000313" key="2">
    <source>
        <dbReference type="Proteomes" id="UP000075806"/>
    </source>
</evidence>
<proteinExistence type="predicted"/>
<gene>
    <name evidence="1" type="ORF">AZF04_19860</name>
</gene>
<dbReference type="Proteomes" id="UP000075806">
    <property type="component" value="Unassembled WGS sequence"/>
</dbReference>
<dbReference type="Pfam" id="PF06854">
    <property type="entry name" value="Phage_Gp15"/>
    <property type="match status" value="1"/>
</dbReference>
<sequence>MFNLAYPLESHIFIDEKKFKVDMSFDNILRLYDLLDDPFISEEQQIEVGLEMLIGKVSDLTIRKKAHVIKQIFDKLIHQGKRATVEENVDIQGNPMPIEKKGATFSLVEDASYIYASFFQDYGVNLFEQQGKLDWREFLALLDGLSEKTRIKEIIEIRTMDLPKGKGMEKQRQKILKMKEIYKLASEPSINRTN</sequence>
<evidence type="ECO:0008006" key="3">
    <source>
        <dbReference type="Google" id="ProtNLM"/>
    </source>
</evidence>
<evidence type="ECO:0000313" key="1">
    <source>
        <dbReference type="EMBL" id="KYG30422.1"/>
    </source>
</evidence>
<comment type="caution">
    <text evidence="1">The sequence shown here is derived from an EMBL/GenBank/DDBJ whole genome shotgun (WGS) entry which is preliminary data.</text>
</comment>
<organism evidence="1 2">
    <name type="scientific">Alkalihalobacillus trypoxylicola</name>
    <dbReference type="NCBI Taxonomy" id="519424"/>
    <lineage>
        <taxon>Bacteria</taxon>
        <taxon>Bacillati</taxon>
        <taxon>Bacillota</taxon>
        <taxon>Bacilli</taxon>
        <taxon>Bacillales</taxon>
        <taxon>Bacillaceae</taxon>
        <taxon>Alkalihalobacillus</taxon>
    </lineage>
</organism>
<dbReference type="EMBL" id="LTAO01000020">
    <property type="protein sequence ID" value="KYG30422.1"/>
    <property type="molecule type" value="Genomic_DNA"/>
</dbReference>
<keyword evidence="2" id="KW-1185">Reference proteome</keyword>
<dbReference type="STRING" id="519424.AZF04_19860"/>
<dbReference type="OrthoDB" id="1758052at2"/>